<comment type="similarity">
    <text evidence="2">Belongs to the POA1 family.</text>
</comment>
<dbReference type="OrthoDB" id="2155246at2759"/>
<dbReference type="AlphaFoldDB" id="A0A9P4SAB4"/>
<evidence type="ECO:0000256" key="5">
    <source>
        <dbReference type="ARBA" id="ARBA00022912"/>
    </source>
</evidence>
<evidence type="ECO:0000256" key="3">
    <source>
        <dbReference type="ARBA" id="ARBA00012983"/>
    </source>
</evidence>
<dbReference type="InterPro" id="IPR050892">
    <property type="entry name" value="ADP-ribose_metab_enzymes"/>
</dbReference>
<evidence type="ECO:0000256" key="1">
    <source>
        <dbReference type="ARBA" id="ARBA00002432"/>
    </source>
</evidence>
<evidence type="ECO:0000259" key="7">
    <source>
        <dbReference type="PROSITE" id="PS51154"/>
    </source>
</evidence>
<evidence type="ECO:0000256" key="2">
    <source>
        <dbReference type="ARBA" id="ARBA00006575"/>
    </source>
</evidence>
<dbReference type="PANTHER" id="PTHR12521">
    <property type="entry name" value="PROTEIN C6ORF130"/>
    <property type="match status" value="1"/>
</dbReference>
<dbReference type="Proteomes" id="UP000799429">
    <property type="component" value="Unassembled WGS sequence"/>
</dbReference>
<comment type="function">
    <text evidence="1">Highly specific phosphatase involved in the metabolism of ADP-ribose 1''-phosphate (Appr1p) which is produced as a consequence of tRNA splicing.</text>
</comment>
<proteinExistence type="inferred from homology"/>
<dbReference type="PROSITE" id="PS51154">
    <property type="entry name" value="MACRO"/>
    <property type="match status" value="1"/>
</dbReference>
<dbReference type="PANTHER" id="PTHR12521:SF0">
    <property type="entry name" value="ADP-RIBOSE GLYCOHYDROLASE OARD1"/>
    <property type="match status" value="1"/>
</dbReference>
<keyword evidence="9" id="KW-1185">Reference proteome</keyword>
<protein>
    <recommendedName>
        <fullName evidence="4">ADP-ribose 1''-phosphate phosphatase</fullName>
        <ecNumber evidence="3">3.1.3.84</ecNumber>
    </recommendedName>
</protein>
<evidence type="ECO:0000313" key="9">
    <source>
        <dbReference type="Proteomes" id="UP000799429"/>
    </source>
</evidence>
<feature type="non-terminal residue" evidence="8">
    <location>
        <position position="1"/>
    </location>
</feature>
<gene>
    <name evidence="8" type="ORF">M501DRAFT_919038</name>
</gene>
<evidence type="ECO:0000256" key="6">
    <source>
        <dbReference type="ARBA" id="ARBA00034427"/>
    </source>
</evidence>
<dbReference type="GO" id="GO:0004721">
    <property type="term" value="F:phosphoprotein phosphatase activity"/>
    <property type="evidence" value="ECO:0007669"/>
    <property type="project" value="UniProtKB-KW"/>
</dbReference>
<keyword evidence="5" id="KW-0378">Hydrolase</keyword>
<dbReference type="Gene3D" id="3.40.220.10">
    <property type="entry name" value="Leucine Aminopeptidase, subunit E, domain 1"/>
    <property type="match status" value="1"/>
</dbReference>
<evidence type="ECO:0000256" key="4">
    <source>
        <dbReference type="ARBA" id="ARBA00019744"/>
    </source>
</evidence>
<dbReference type="InterPro" id="IPR002589">
    <property type="entry name" value="Macro_dom"/>
</dbReference>
<name>A0A9P4SAB4_9PEZI</name>
<comment type="catalytic activity">
    <reaction evidence="6">
        <text>ADP-alpha-D-ribose 1''-phosphate + H2O = ADP-D-ribose + phosphate</text>
        <dbReference type="Rhea" id="RHEA:25029"/>
        <dbReference type="ChEBI" id="CHEBI:15377"/>
        <dbReference type="ChEBI" id="CHEBI:43474"/>
        <dbReference type="ChEBI" id="CHEBI:57967"/>
        <dbReference type="ChEBI" id="CHEBI:58753"/>
        <dbReference type="EC" id="3.1.3.84"/>
    </reaction>
</comment>
<sequence length="152" mass="16756">IVEKTGDIFDAPPNSVIIHACNCKGHWGAGIAAAFKSHYPEAHKIHASYCTHCPDKLAPIGTAQLIPPVDGEANNIKHYVGCLYTSTYYGRKKDSPSKILENTGPAMEHLLELIENAKQKVEVGEVRMCKINSGLFKVPWEKTRKMLEGLDV</sequence>
<comment type="caution">
    <text evidence="8">The sequence shown here is derived from an EMBL/GenBank/DDBJ whole genome shotgun (WGS) entry which is preliminary data.</text>
</comment>
<reference evidence="8" key="1">
    <citation type="journal article" date="2020" name="Stud. Mycol.">
        <title>101 Dothideomycetes genomes: a test case for predicting lifestyles and emergence of pathogens.</title>
        <authorList>
            <person name="Haridas S."/>
            <person name="Albert R."/>
            <person name="Binder M."/>
            <person name="Bloem J."/>
            <person name="Labutti K."/>
            <person name="Salamov A."/>
            <person name="Andreopoulos B."/>
            <person name="Baker S."/>
            <person name="Barry K."/>
            <person name="Bills G."/>
            <person name="Bluhm B."/>
            <person name="Cannon C."/>
            <person name="Castanera R."/>
            <person name="Culley D."/>
            <person name="Daum C."/>
            <person name="Ezra D."/>
            <person name="Gonzalez J."/>
            <person name="Henrissat B."/>
            <person name="Kuo A."/>
            <person name="Liang C."/>
            <person name="Lipzen A."/>
            <person name="Lutzoni F."/>
            <person name="Magnuson J."/>
            <person name="Mondo S."/>
            <person name="Nolan M."/>
            <person name="Ohm R."/>
            <person name="Pangilinan J."/>
            <person name="Park H.-J."/>
            <person name="Ramirez L."/>
            <person name="Alfaro M."/>
            <person name="Sun H."/>
            <person name="Tritt A."/>
            <person name="Yoshinaga Y."/>
            <person name="Zwiers L.-H."/>
            <person name="Turgeon B."/>
            <person name="Goodwin S."/>
            <person name="Spatafora J."/>
            <person name="Crous P."/>
            <person name="Grigoriev I."/>
        </authorList>
    </citation>
    <scope>NUCLEOTIDE SEQUENCE</scope>
    <source>
        <strain evidence="8">CBS 101060</strain>
    </source>
</reference>
<keyword evidence="5" id="KW-0904">Protein phosphatase</keyword>
<dbReference type="GO" id="GO:0140291">
    <property type="term" value="P:peptidyl-glutamate ADP-deribosylation"/>
    <property type="evidence" value="ECO:0007669"/>
    <property type="project" value="TreeGrafter"/>
</dbReference>
<dbReference type="CDD" id="cd02901">
    <property type="entry name" value="Macro_Poa1p-like"/>
    <property type="match status" value="1"/>
</dbReference>
<dbReference type="SUPFAM" id="SSF52949">
    <property type="entry name" value="Macro domain-like"/>
    <property type="match status" value="1"/>
</dbReference>
<dbReference type="SMART" id="SM00506">
    <property type="entry name" value="A1pp"/>
    <property type="match status" value="1"/>
</dbReference>
<accession>A0A9P4SAB4</accession>
<feature type="domain" description="Macro" evidence="7">
    <location>
        <begin position="1"/>
        <end position="152"/>
    </location>
</feature>
<feature type="non-terminal residue" evidence="8">
    <location>
        <position position="152"/>
    </location>
</feature>
<dbReference type="EC" id="3.1.3.84" evidence="3"/>
<dbReference type="EMBL" id="MU006096">
    <property type="protein sequence ID" value="KAF2838926.1"/>
    <property type="molecule type" value="Genomic_DNA"/>
</dbReference>
<dbReference type="InterPro" id="IPR043472">
    <property type="entry name" value="Macro_dom-like"/>
</dbReference>
<organism evidence="8 9">
    <name type="scientific">Patellaria atrata CBS 101060</name>
    <dbReference type="NCBI Taxonomy" id="1346257"/>
    <lineage>
        <taxon>Eukaryota</taxon>
        <taxon>Fungi</taxon>
        <taxon>Dikarya</taxon>
        <taxon>Ascomycota</taxon>
        <taxon>Pezizomycotina</taxon>
        <taxon>Dothideomycetes</taxon>
        <taxon>Dothideomycetes incertae sedis</taxon>
        <taxon>Patellariales</taxon>
        <taxon>Patellariaceae</taxon>
        <taxon>Patellaria</taxon>
    </lineage>
</organism>
<dbReference type="Pfam" id="PF01661">
    <property type="entry name" value="Macro"/>
    <property type="match status" value="1"/>
</dbReference>
<evidence type="ECO:0000313" key="8">
    <source>
        <dbReference type="EMBL" id="KAF2838926.1"/>
    </source>
</evidence>